<dbReference type="GO" id="GO:0004222">
    <property type="term" value="F:metalloendopeptidase activity"/>
    <property type="evidence" value="ECO:0007669"/>
    <property type="project" value="InterPro"/>
</dbReference>
<evidence type="ECO:0000256" key="7">
    <source>
        <dbReference type="ARBA" id="ARBA00022833"/>
    </source>
</evidence>
<reference evidence="15 16" key="1">
    <citation type="submission" date="2012-08" db="EMBL/GenBank/DDBJ databases">
        <title>Whole genome shotgun sequence of Kineosphaera limosa NBRC 100340.</title>
        <authorList>
            <person name="Yoshida I."/>
            <person name="Isaki S."/>
            <person name="Hosoyama A."/>
            <person name="Tsuchikane K."/>
            <person name="Katsumata H."/>
            <person name="Ando Y."/>
            <person name="Ohji S."/>
            <person name="Hamada M."/>
            <person name="Tamura T."/>
            <person name="Yamazoe A."/>
            <person name="Yamazaki S."/>
            <person name="Fujita N."/>
        </authorList>
    </citation>
    <scope>NUCLEOTIDE SEQUENCE [LARGE SCALE GENOMIC DNA]</scope>
    <source>
        <strain evidence="15 16">NBRC 100340</strain>
    </source>
</reference>
<dbReference type="PANTHER" id="PTHR42837">
    <property type="entry name" value="REGULATOR OF SIGMA-E PROTEASE RSEP"/>
    <property type="match status" value="1"/>
</dbReference>
<sequence length="470" mass="49428">MYLLGVLFVVVGIGVSIALHEIGHLLPAKKFGVKCTQYMVGFGPTLWSRTKGETEYGIKAIPLGGYVRMVGMFPPAEETSSRSRASAVTVGESPETDESPRPQRSGRWAAMIEDARNASLAEMTPEDRPRAFYRLSTPKKIIVMLGGPVMNLLLATLVLGGIVLFNGVAVAQPGAQVASVVQCVRPVEGPASTADRSPCTAADTPSPAAAAGLRPGDTFVSIGGQPVTDTSEVATLIRPHADQPLEFVVERDGQQLTLTVTPIPNTVPQLGADGQFVHEADGSIATTTAGYIGVGSAPPVAMDRSLSQVPSMVWMVTERTAAIVFTLPQRIYEVGQAAFGSAPRDAEGPMSVVGVGRVAGEVSSGMALQGPDGTALPISDRVVMLWSLLGSLNIALFVFNLIPLLPLDGGHVAGALWESIKRGFARVTKRPDPGYVDVAKALPLTYGVAIVLISMSVLLIYADIVKPIRL</sequence>
<dbReference type="Gene3D" id="2.30.42.10">
    <property type="match status" value="1"/>
</dbReference>
<evidence type="ECO:0000256" key="3">
    <source>
        <dbReference type="ARBA" id="ARBA00007931"/>
    </source>
</evidence>
<comment type="subcellular location">
    <subcellularLocation>
        <location evidence="2">Membrane</location>
        <topology evidence="2">Multi-pass membrane protein</topology>
    </subcellularLocation>
</comment>
<dbReference type="Pfam" id="PF02163">
    <property type="entry name" value="Peptidase_M50"/>
    <property type="match status" value="1"/>
</dbReference>
<gene>
    <name evidence="15" type="ORF">KILIM_010_00260</name>
</gene>
<dbReference type="eggNOG" id="COG0750">
    <property type="taxonomic scope" value="Bacteria"/>
</dbReference>
<keyword evidence="4" id="KW-0645">Protease</keyword>
<proteinExistence type="inferred from homology"/>
<dbReference type="InterPro" id="IPR041489">
    <property type="entry name" value="PDZ_6"/>
</dbReference>
<accession>K6W686</accession>
<feature type="transmembrane region" description="Helical" evidence="12">
    <location>
        <begin position="444"/>
        <end position="464"/>
    </location>
</feature>
<keyword evidence="9" id="KW-0482">Metalloprotease</keyword>
<dbReference type="OrthoDB" id="9782003at2"/>
<dbReference type="GO" id="GO:0006508">
    <property type="term" value="P:proteolysis"/>
    <property type="evidence" value="ECO:0007669"/>
    <property type="project" value="UniProtKB-KW"/>
</dbReference>
<dbReference type="CDD" id="cd06163">
    <property type="entry name" value="S2P-M50_PDZ_RseP-like"/>
    <property type="match status" value="1"/>
</dbReference>
<evidence type="ECO:0000256" key="6">
    <source>
        <dbReference type="ARBA" id="ARBA00022801"/>
    </source>
</evidence>
<feature type="region of interest" description="Disordered" evidence="11">
    <location>
        <begin position="77"/>
        <end position="107"/>
    </location>
</feature>
<dbReference type="PANTHER" id="PTHR42837:SF2">
    <property type="entry name" value="MEMBRANE METALLOPROTEASE ARASP2, CHLOROPLASTIC-RELATED"/>
    <property type="match status" value="1"/>
</dbReference>
<feature type="transmembrane region" description="Helical" evidence="12">
    <location>
        <begin position="141"/>
        <end position="165"/>
    </location>
</feature>
<dbReference type="AlphaFoldDB" id="K6W686"/>
<organism evidence="15 16">
    <name type="scientific">Kineosphaera limosa NBRC 100340</name>
    <dbReference type="NCBI Taxonomy" id="1184609"/>
    <lineage>
        <taxon>Bacteria</taxon>
        <taxon>Bacillati</taxon>
        <taxon>Actinomycetota</taxon>
        <taxon>Actinomycetes</taxon>
        <taxon>Micrococcales</taxon>
        <taxon>Dermatophilaceae</taxon>
        <taxon>Kineosphaera</taxon>
    </lineage>
</organism>
<evidence type="ECO:0000259" key="13">
    <source>
        <dbReference type="Pfam" id="PF02163"/>
    </source>
</evidence>
<evidence type="ECO:0000256" key="4">
    <source>
        <dbReference type="ARBA" id="ARBA00022670"/>
    </source>
</evidence>
<comment type="similarity">
    <text evidence="3">Belongs to the peptidase M50B family.</text>
</comment>
<comment type="cofactor">
    <cofactor evidence="1">
        <name>Zn(2+)</name>
        <dbReference type="ChEBI" id="CHEBI:29105"/>
    </cofactor>
</comment>
<protein>
    <submittedName>
        <fullName evidence="15">Putative metallopeptidase</fullName>
    </submittedName>
</protein>
<dbReference type="STRING" id="1184609.KILIM_010_00260"/>
<keyword evidence="7" id="KW-0862">Zinc</keyword>
<evidence type="ECO:0000256" key="2">
    <source>
        <dbReference type="ARBA" id="ARBA00004141"/>
    </source>
</evidence>
<evidence type="ECO:0000256" key="5">
    <source>
        <dbReference type="ARBA" id="ARBA00022692"/>
    </source>
</evidence>
<evidence type="ECO:0000256" key="10">
    <source>
        <dbReference type="ARBA" id="ARBA00023136"/>
    </source>
</evidence>
<evidence type="ECO:0000259" key="14">
    <source>
        <dbReference type="Pfam" id="PF17820"/>
    </source>
</evidence>
<feature type="transmembrane region" description="Helical" evidence="12">
    <location>
        <begin position="383"/>
        <end position="402"/>
    </location>
</feature>
<evidence type="ECO:0000256" key="9">
    <source>
        <dbReference type="ARBA" id="ARBA00023049"/>
    </source>
</evidence>
<keyword evidence="10 12" id="KW-0472">Membrane</keyword>
<evidence type="ECO:0000256" key="11">
    <source>
        <dbReference type="SAM" id="MobiDB-lite"/>
    </source>
</evidence>
<feature type="domain" description="PDZ" evidence="14">
    <location>
        <begin position="202"/>
        <end position="251"/>
    </location>
</feature>
<comment type="caution">
    <text evidence="15">The sequence shown here is derived from an EMBL/GenBank/DDBJ whole genome shotgun (WGS) entry which is preliminary data.</text>
</comment>
<feature type="domain" description="Peptidase M50" evidence="13">
    <location>
        <begin position="9"/>
        <end position="423"/>
    </location>
</feature>
<name>K6W686_9MICO</name>
<keyword evidence="5 12" id="KW-0812">Transmembrane</keyword>
<dbReference type="GO" id="GO:0016020">
    <property type="term" value="C:membrane"/>
    <property type="evidence" value="ECO:0007669"/>
    <property type="project" value="UniProtKB-SubCell"/>
</dbReference>
<keyword evidence="8 12" id="KW-1133">Transmembrane helix</keyword>
<keyword evidence="16" id="KW-1185">Reference proteome</keyword>
<dbReference type="Proteomes" id="UP000008366">
    <property type="component" value="Unassembled WGS sequence"/>
</dbReference>
<keyword evidence="6" id="KW-0378">Hydrolase</keyword>
<evidence type="ECO:0000256" key="1">
    <source>
        <dbReference type="ARBA" id="ARBA00001947"/>
    </source>
</evidence>
<evidence type="ECO:0000313" key="15">
    <source>
        <dbReference type="EMBL" id="GAB94695.1"/>
    </source>
</evidence>
<dbReference type="InterPro" id="IPR036034">
    <property type="entry name" value="PDZ_sf"/>
</dbReference>
<dbReference type="SUPFAM" id="SSF50156">
    <property type="entry name" value="PDZ domain-like"/>
    <property type="match status" value="1"/>
</dbReference>
<dbReference type="Pfam" id="PF17820">
    <property type="entry name" value="PDZ_6"/>
    <property type="match status" value="1"/>
</dbReference>
<evidence type="ECO:0000256" key="8">
    <source>
        <dbReference type="ARBA" id="ARBA00022989"/>
    </source>
</evidence>
<dbReference type="InterPro" id="IPR004387">
    <property type="entry name" value="Pept_M50_Zn"/>
</dbReference>
<evidence type="ECO:0000256" key="12">
    <source>
        <dbReference type="SAM" id="Phobius"/>
    </source>
</evidence>
<evidence type="ECO:0000313" key="16">
    <source>
        <dbReference type="Proteomes" id="UP000008366"/>
    </source>
</evidence>
<dbReference type="EMBL" id="BAHD01000010">
    <property type="protein sequence ID" value="GAB94695.1"/>
    <property type="molecule type" value="Genomic_DNA"/>
</dbReference>
<dbReference type="CDD" id="cd23081">
    <property type="entry name" value="cpPDZ_EcRseP-like"/>
    <property type="match status" value="1"/>
</dbReference>
<dbReference type="InterPro" id="IPR008915">
    <property type="entry name" value="Peptidase_M50"/>
</dbReference>